<organism evidence="5 6">
    <name type="scientific">Pelagicoccus enzymogenes</name>
    <dbReference type="NCBI Taxonomy" id="2773457"/>
    <lineage>
        <taxon>Bacteria</taxon>
        <taxon>Pseudomonadati</taxon>
        <taxon>Verrucomicrobiota</taxon>
        <taxon>Opitutia</taxon>
        <taxon>Puniceicoccales</taxon>
        <taxon>Pelagicoccaceae</taxon>
        <taxon>Pelagicoccus</taxon>
    </lineage>
</organism>
<comment type="similarity">
    <text evidence="1">Belongs to the heat shock protein 70 family.</text>
</comment>
<dbReference type="PRINTS" id="PR00301">
    <property type="entry name" value="HEATSHOCK70"/>
</dbReference>
<dbReference type="InterPro" id="IPR018181">
    <property type="entry name" value="Heat_shock_70_CS"/>
</dbReference>
<dbReference type="GO" id="GO:0005524">
    <property type="term" value="F:ATP binding"/>
    <property type="evidence" value="ECO:0007669"/>
    <property type="project" value="UniProtKB-KW"/>
</dbReference>
<proteinExistence type="inferred from homology"/>
<protein>
    <submittedName>
        <fullName evidence="5">Hsp70 family protein</fullName>
    </submittedName>
</protein>
<gene>
    <name evidence="5" type="ORF">IEN85_23930</name>
</gene>
<keyword evidence="3" id="KW-0067">ATP-binding</keyword>
<keyword evidence="6" id="KW-1185">Reference proteome</keyword>
<evidence type="ECO:0000256" key="3">
    <source>
        <dbReference type="ARBA" id="ARBA00022840"/>
    </source>
</evidence>
<sequence>MEPRYSIGIDLGTTNCALAFVELTEGAESQVLPIRQREMERTEVKRSSLPSFLYLTEEGNWEVGLYARERGREQPERLIHSAKSWLCHHSISPQAKTLPWRSKRVAEEEKLSPIEASAQLLKHLKQAWEERFGREAPFVEQLVTVTVPASFDAAAQAATREAANLAGYPESLRLLEEPQAAFYRWLEVTGENSKELRTCERILVVDIGGGTSDFSLFAVGDVEAGMPKIERVSVSEHLLLGGDNIDLALAHALESELAPDGEALSVDQWGFLTSRARELKERCLSGGEEQISVSIPSKGSALFAGTLATEVAADQARELVLEGFYPSCPRDAKSERSQEGLLEMGLPYATDCAVTRHLAEFLGGVGQVDLVLFNGGSLSPRLIQERLLAQLAAWQDGREPVVLENGETDLAVARGAACYGAQARRGVRRIDAGAARAVFLAVGEESEGRRVCVLPKGAQPEQRFEVEIEGLRLAVNRRARFLAFQGANDMEEAAGEFCNQNLDAMRRLPALDTLVQLEGGESIPVRLISEVNELGLLTVSCESLDDSKPGVWPLEFNLRGEFDFSPDAASRELGVSEAKLGKAKQVLKRGLSSKGQGLKGSRILKDLENALGAAKHEWNLDLCRALATVPLEGSAVISRGADAAESWLQLTGYLLRPGFGAAGDEARLDRLDELLEELDSASAKVEVQLLILLRRVVAGYPAVRQVELFERQFASLQNGRRAEAERVRLLASLEKVGLSQKQRLYGELIQRLDDQLKDGKPISVLLAGFGGLLSRVLLQASDDCIMPPDTVETLFDRLRKLDWSESDLSGAVPLFLKSARVVDDRSLNLSRKTAGKVASKLEKSGVPESRLLPLRDYVPVTRTERASSFGESLPPGLLLDGV</sequence>
<evidence type="ECO:0000256" key="4">
    <source>
        <dbReference type="SAM" id="Coils"/>
    </source>
</evidence>
<dbReference type="CDD" id="cd10170">
    <property type="entry name" value="ASKHA_NBD_HSP70"/>
    <property type="match status" value="1"/>
</dbReference>
<keyword evidence="4" id="KW-0175">Coiled coil</keyword>
<accession>A0A927FF61</accession>
<evidence type="ECO:0000313" key="6">
    <source>
        <dbReference type="Proteomes" id="UP000622317"/>
    </source>
</evidence>
<evidence type="ECO:0000313" key="5">
    <source>
        <dbReference type="EMBL" id="MBD5782570.1"/>
    </source>
</evidence>
<dbReference type="InterPro" id="IPR021030">
    <property type="entry name" value="DUF3731"/>
</dbReference>
<dbReference type="PROSITE" id="PS00297">
    <property type="entry name" value="HSP70_1"/>
    <property type="match status" value="1"/>
</dbReference>
<dbReference type="Pfam" id="PF12531">
    <property type="entry name" value="DUF3731"/>
    <property type="match status" value="1"/>
</dbReference>
<dbReference type="PROSITE" id="PS00329">
    <property type="entry name" value="HSP70_2"/>
    <property type="match status" value="1"/>
</dbReference>
<dbReference type="Proteomes" id="UP000622317">
    <property type="component" value="Unassembled WGS sequence"/>
</dbReference>
<reference evidence="5" key="1">
    <citation type="submission" date="2020-09" db="EMBL/GenBank/DDBJ databases">
        <title>Pelagicoccus enzymogenes sp. nov. with an EPS production, isolated from marine sediment.</title>
        <authorList>
            <person name="Feng X."/>
        </authorList>
    </citation>
    <scope>NUCLEOTIDE SEQUENCE</scope>
    <source>
        <strain evidence="5">NFK12</strain>
    </source>
</reference>
<evidence type="ECO:0000256" key="2">
    <source>
        <dbReference type="ARBA" id="ARBA00022741"/>
    </source>
</evidence>
<dbReference type="Gene3D" id="3.30.420.40">
    <property type="match status" value="2"/>
</dbReference>
<evidence type="ECO:0000256" key="1">
    <source>
        <dbReference type="ARBA" id="ARBA00007381"/>
    </source>
</evidence>
<comment type="caution">
    <text evidence="5">The sequence shown here is derived from an EMBL/GenBank/DDBJ whole genome shotgun (WGS) entry which is preliminary data.</text>
</comment>
<dbReference type="InterPro" id="IPR043129">
    <property type="entry name" value="ATPase_NBD"/>
</dbReference>
<name>A0A927FF61_9BACT</name>
<dbReference type="SUPFAM" id="SSF53067">
    <property type="entry name" value="Actin-like ATPase domain"/>
    <property type="match status" value="2"/>
</dbReference>
<dbReference type="InterPro" id="IPR013126">
    <property type="entry name" value="Hsp_70_fam"/>
</dbReference>
<keyword evidence="2" id="KW-0547">Nucleotide-binding</keyword>
<dbReference type="AlphaFoldDB" id="A0A927FF61"/>
<dbReference type="GO" id="GO:0140662">
    <property type="term" value="F:ATP-dependent protein folding chaperone"/>
    <property type="evidence" value="ECO:0007669"/>
    <property type="project" value="InterPro"/>
</dbReference>
<dbReference type="RefSeq" id="WP_191619642.1">
    <property type="nucleotide sequence ID" value="NZ_JACYFG010000061.1"/>
</dbReference>
<feature type="coiled-coil region" evidence="4">
    <location>
        <begin position="661"/>
        <end position="688"/>
    </location>
</feature>
<dbReference type="Pfam" id="PF00012">
    <property type="entry name" value="HSP70"/>
    <property type="match status" value="1"/>
</dbReference>
<dbReference type="EMBL" id="JACYFG010000061">
    <property type="protein sequence ID" value="MBD5782570.1"/>
    <property type="molecule type" value="Genomic_DNA"/>
</dbReference>
<dbReference type="PANTHER" id="PTHR19375">
    <property type="entry name" value="HEAT SHOCK PROTEIN 70KDA"/>
    <property type="match status" value="1"/>
</dbReference>